<dbReference type="GO" id="GO:0005829">
    <property type="term" value="C:cytosol"/>
    <property type="evidence" value="ECO:0007669"/>
    <property type="project" value="TreeGrafter"/>
</dbReference>
<dbReference type="InterPro" id="IPR036291">
    <property type="entry name" value="NAD(P)-bd_dom_sf"/>
</dbReference>
<keyword evidence="9" id="KW-1185">Reference proteome</keyword>
<evidence type="ECO:0000256" key="5">
    <source>
        <dbReference type="ARBA" id="ARBA00023027"/>
    </source>
</evidence>
<protein>
    <submittedName>
        <fullName evidence="8">FrmA protein</fullName>
    </submittedName>
</protein>
<dbReference type="InterPro" id="IPR013149">
    <property type="entry name" value="ADH-like_C"/>
</dbReference>
<dbReference type="OrthoDB" id="417550at2759"/>
<dbReference type="FunFam" id="3.40.50.720:FF:000003">
    <property type="entry name" value="S-(hydroxymethyl)glutathione dehydrogenase"/>
    <property type="match status" value="1"/>
</dbReference>
<dbReference type="Gene3D" id="3.40.50.720">
    <property type="entry name" value="NAD(P)-binding Rossmann-like Domain"/>
    <property type="match status" value="1"/>
</dbReference>
<dbReference type="GO" id="GO:0008270">
    <property type="term" value="F:zinc ion binding"/>
    <property type="evidence" value="ECO:0007669"/>
    <property type="project" value="InterPro"/>
</dbReference>
<dbReference type="Gene3D" id="3.90.180.10">
    <property type="entry name" value="Medium-chain alcohol dehydrogenases, catalytic domain"/>
    <property type="match status" value="1"/>
</dbReference>
<keyword evidence="3" id="KW-0862">Zinc</keyword>
<dbReference type="InterPro" id="IPR013154">
    <property type="entry name" value="ADH-like_N"/>
</dbReference>
<evidence type="ECO:0000259" key="7">
    <source>
        <dbReference type="Pfam" id="PF08240"/>
    </source>
</evidence>
<dbReference type="SUPFAM" id="SSF51735">
    <property type="entry name" value="NAD(P)-binding Rossmann-fold domains"/>
    <property type="match status" value="1"/>
</dbReference>
<evidence type="ECO:0000256" key="3">
    <source>
        <dbReference type="ARBA" id="ARBA00022833"/>
    </source>
</evidence>
<dbReference type="Pfam" id="PF00107">
    <property type="entry name" value="ADH_zinc_N"/>
    <property type="match status" value="1"/>
</dbReference>
<organism evidence="8 9">
    <name type="scientific">Symbiodinium pilosum</name>
    <name type="common">Dinoflagellate</name>
    <dbReference type="NCBI Taxonomy" id="2952"/>
    <lineage>
        <taxon>Eukaryota</taxon>
        <taxon>Sar</taxon>
        <taxon>Alveolata</taxon>
        <taxon>Dinophyceae</taxon>
        <taxon>Suessiales</taxon>
        <taxon>Symbiodiniaceae</taxon>
        <taxon>Symbiodinium</taxon>
    </lineage>
</organism>
<sequence>MVAFGVNDLREEEILVAPPKAGEVRVKVICNALCHTDIYTLSGQDPEGLFPSILGHEAGAIVESVGEGVQSVKPGDHIVPGYTPQCKGSDCIFCMSPKTNLCPKIRGTQGKGVMPDGTSRFTLKKDGTTLYHFMGCSTFAEYTVLAEISCAKINPEADLEKMCLFGCGIATGLGAVWNSAKVEPFSTVVVFGLGAVGLAVVQGAKALNCTKIVGVDTNPKKFEIAKQLGCTDCVNPKDYDKPIQQVLVEMSPTKFGYDYTFDCTGNVDVMRACLEASHRGWGQSCVIGVAASGKELATRPFQLVTGRRWLGTAFGGWKTRDAIPMLVDKAMKGEIALDHFITHRFEGMAGQKQAIEALHSGDCLRAVVRYAPYTPPPRK</sequence>
<keyword evidence="4" id="KW-0560">Oxidoreductase</keyword>
<evidence type="ECO:0000259" key="6">
    <source>
        <dbReference type="Pfam" id="PF00107"/>
    </source>
</evidence>
<feature type="domain" description="Alcohol dehydrogenase-like N-terminal" evidence="7">
    <location>
        <begin position="21"/>
        <end position="153"/>
    </location>
</feature>
<dbReference type="PANTHER" id="PTHR43880:SF12">
    <property type="entry name" value="ALCOHOL DEHYDROGENASE CLASS-3"/>
    <property type="match status" value="1"/>
</dbReference>
<comment type="caution">
    <text evidence="8">The sequence shown here is derived from an EMBL/GenBank/DDBJ whole genome shotgun (WGS) entry which is preliminary data.</text>
</comment>
<dbReference type="InterPro" id="IPR011032">
    <property type="entry name" value="GroES-like_sf"/>
</dbReference>
<accession>A0A812VAY9</accession>
<dbReference type="SUPFAM" id="SSF50129">
    <property type="entry name" value="GroES-like"/>
    <property type="match status" value="1"/>
</dbReference>
<evidence type="ECO:0000313" key="8">
    <source>
        <dbReference type="EMBL" id="CAE7629241.1"/>
    </source>
</evidence>
<dbReference type="CDD" id="cd08300">
    <property type="entry name" value="alcohol_DH_class_III"/>
    <property type="match status" value="1"/>
</dbReference>
<evidence type="ECO:0000256" key="1">
    <source>
        <dbReference type="ARBA" id="ARBA00001947"/>
    </source>
</evidence>
<dbReference type="Proteomes" id="UP000649617">
    <property type="component" value="Unassembled WGS sequence"/>
</dbReference>
<dbReference type="FunFam" id="3.90.180.10:FF:000067">
    <property type="entry name" value="alcohol dehydrogenase 1-like isoform X1"/>
    <property type="match status" value="1"/>
</dbReference>
<dbReference type="Pfam" id="PF08240">
    <property type="entry name" value="ADH_N"/>
    <property type="match status" value="1"/>
</dbReference>
<evidence type="ECO:0000313" key="9">
    <source>
        <dbReference type="Proteomes" id="UP000649617"/>
    </source>
</evidence>
<gene>
    <name evidence="8" type="primary">frmA</name>
    <name evidence="8" type="ORF">SPIL2461_LOCUS16487</name>
</gene>
<keyword evidence="5" id="KW-0520">NAD</keyword>
<dbReference type="AlphaFoldDB" id="A0A812VAY9"/>
<dbReference type="GO" id="GO:0051903">
    <property type="term" value="F:S-(hydroxymethyl)glutathione dehydrogenase [NAD(P)+] activity"/>
    <property type="evidence" value="ECO:0007669"/>
    <property type="project" value="InterPro"/>
</dbReference>
<proteinExistence type="predicted"/>
<comment type="cofactor">
    <cofactor evidence="1">
        <name>Zn(2+)</name>
        <dbReference type="ChEBI" id="CHEBI:29105"/>
    </cofactor>
</comment>
<dbReference type="EMBL" id="CAJNIZ010042618">
    <property type="protein sequence ID" value="CAE7629241.1"/>
    <property type="molecule type" value="Genomic_DNA"/>
</dbReference>
<evidence type="ECO:0000256" key="4">
    <source>
        <dbReference type="ARBA" id="ARBA00023002"/>
    </source>
</evidence>
<keyword evidence="2" id="KW-0479">Metal-binding</keyword>
<name>A0A812VAY9_SYMPI</name>
<feature type="domain" description="Alcohol dehydrogenase-like C-terminal" evidence="6">
    <location>
        <begin position="195"/>
        <end position="320"/>
    </location>
</feature>
<dbReference type="InterPro" id="IPR014183">
    <property type="entry name" value="ADH_3"/>
</dbReference>
<evidence type="ECO:0000256" key="2">
    <source>
        <dbReference type="ARBA" id="ARBA00022723"/>
    </source>
</evidence>
<dbReference type="GO" id="GO:0046294">
    <property type="term" value="P:formaldehyde catabolic process"/>
    <property type="evidence" value="ECO:0007669"/>
    <property type="project" value="InterPro"/>
</dbReference>
<reference evidence="8" key="1">
    <citation type="submission" date="2021-02" db="EMBL/GenBank/DDBJ databases">
        <authorList>
            <person name="Dougan E. K."/>
            <person name="Rhodes N."/>
            <person name="Thang M."/>
            <person name="Chan C."/>
        </authorList>
    </citation>
    <scope>NUCLEOTIDE SEQUENCE</scope>
</reference>
<dbReference type="PANTHER" id="PTHR43880">
    <property type="entry name" value="ALCOHOL DEHYDROGENASE"/>
    <property type="match status" value="1"/>
</dbReference>